<name>A0A2I0UYP0_9BACI</name>
<organism evidence="2 3">
    <name type="scientific">Lysinibacillus fusiformis</name>
    <dbReference type="NCBI Taxonomy" id="28031"/>
    <lineage>
        <taxon>Bacteria</taxon>
        <taxon>Bacillati</taxon>
        <taxon>Bacillota</taxon>
        <taxon>Bacilli</taxon>
        <taxon>Bacillales</taxon>
        <taxon>Bacillaceae</taxon>
        <taxon>Lysinibacillus</taxon>
    </lineage>
</organism>
<keyword evidence="1" id="KW-1133">Transmembrane helix</keyword>
<dbReference type="RefSeq" id="WP_036128987.1">
    <property type="nucleotide sequence ID" value="NZ_PDFK01000003.1"/>
</dbReference>
<accession>A0A2I0UYP0</accession>
<evidence type="ECO:0000313" key="2">
    <source>
        <dbReference type="EMBL" id="PKU51184.1"/>
    </source>
</evidence>
<proteinExistence type="predicted"/>
<evidence type="ECO:0000256" key="1">
    <source>
        <dbReference type="SAM" id="Phobius"/>
    </source>
</evidence>
<sequence>MKKLQFFICGLIVTLIVATIFPNFANANEFGRKESALAESIYYNLATQTLEFDEEAAQELYHFSDEELNYYESLESLSPNEVHHKLLTFGLDMENYDGTILYKENEDGEVTPYAVIAWLAGIGLVSFIGYFFWDRYLTHKEKMNYMNKCFAQGGNPIIDSRDDAGLNGQTNATEARKIGGYNFACQKP</sequence>
<feature type="transmembrane region" description="Helical" evidence="1">
    <location>
        <begin position="113"/>
        <end position="133"/>
    </location>
</feature>
<protein>
    <submittedName>
        <fullName evidence="2">Uncharacterized protein</fullName>
    </submittedName>
</protein>
<dbReference type="Proteomes" id="UP000234956">
    <property type="component" value="Unassembled WGS sequence"/>
</dbReference>
<dbReference type="EMBL" id="PDFK01000003">
    <property type="protein sequence ID" value="PKU51184.1"/>
    <property type="molecule type" value="Genomic_DNA"/>
</dbReference>
<dbReference type="AlphaFoldDB" id="A0A2I0UYP0"/>
<gene>
    <name evidence="2" type="ORF">CRI88_10620</name>
</gene>
<keyword evidence="1" id="KW-0812">Transmembrane</keyword>
<reference evidence="2 3" key="1">
    <citation type="submission" date="2017-10" db="EMBL/GenBank/DDBJ databases">
        <title>Draft genome of Lysinibacillus fusiformis strain Juneja, a laboratory-derived pathogen of Drosophila melanogaster.</title>
        <authorList>
            <person name="Smith B.R."/>
            <person name="Unckless R.L."/>
        </authorList>
    </citation>
    <scope>NUCLEOTIDE SEQUENCE [LARGE SCALE GENOMIC DNA]</scope>
    <source>
        <strain evidence="2 3">Juneja</strain>
    </source>
</reference>
<evidence type="ECO:0000313" key="3">
    <source>
        <dbReference type="Proteomes" id="UP000234956"/>
    </source>
</evidence>
<keyword evidence="1" id="KW-0472">Membrane</keyword>
<comment type="caution">
    <text evidence="2">The sequence shown here is derived from an EMBL/GenBank/DDBJ whole genome shotgun (WGS) entry which is preliminary data.</text>
</comment>